<feature type="compositionally biased region" description="Basic and acidic residues" evidence="1">
    <location>
        <begin position="12"/>
        <end position="23"/>
    </location>
</feature>
<name>A0ABV0WM31_9TELE</name>
<organism evidence="2 3">
    <name type="scientific">Xenotaenia resolanae</name>
    <dbReference type="NCBI Taxonomy" id="208358"/>
    <lineage>
        <taxon>Eukaryota</taxon>
        <taxon>Metazoa</taxon>
        <taxon>Chordata</taxon>
        <taxon>Craniata</taxon>
        <taxon>Vertebrata</taxon>
        <taxon>Euteleostomi</taxon>
        <taxon>Actinopterygii</taxon>
        <taxon>Neopterygii</taxon>
        <taxon>Teleostei</taxon>
        <taxon>Neoteleostei</taxon>
        <taxon>Acanthomorphata</taxon>
        <taxon>Ovalentaria</taxon>
        <taxon>Atherinomorphae</taxon>
        <taxon>Cyprinodontiformes</taxon>
        <taxon>Goodeidae</taxon>
        <taxon>Xenotaenia</taxon>
    </lineage>
</organism>
<gene>
    <name evidence="2" type="ORF">XENORESO_015339</name>
</gene>
<accession>A0ABV0WM31</accession>
<evidence type="ECO:0000256" key="1">
    <source>
        <dbReference type="SAM" id="MobiDB-lite"/>
    </source>
</evidence>
<dbReference type="Proteomes" id="UP001444071">
    <property type="component" value="Unassembled WGS sequence"/>
</dbReference>
<evidence type="ECO:0000313" key="2">
    <source>
        <dbReference type="EMBL" id="MEQ2270104.1"/>
    </source>
</evidence>
<keyword evidence="3" id="KW-1185">Reference proteome</keyword>
<feature type="region of interest" description="Disordered" evidence="1">
    <location>
        <begin position="1"/>
        <end position="37"/>
    </location>
</feature>
<dbReference type="EMBL" id="JAHRIM010054984">
    <property type="protein sequence ID" value="MEQ2270104.1"/>
    <property type="molecule type" value="Genomic_DNA"/>
</dbReference>
<proteinExistence type="predicted"/>
<protein>
    <submittedName>
        <fullName evidence="2">Uncharacterized protein</fullName>
    </submittedName>
</protein>
<feature type="non-terminal residue" evidence="2">
    <location>
        <position position="1"/>
    </location>
</feature>
<reference evidence="2 3" key="1">
    <citation type="submission" date="2021-06" db="EMBL/GenBank/DDBJ databases">
        <authorList>
            <person name="Palmer J.M."/>
        </authorList>
    </citation>
    <scope>NUCLEOTIDE SEQUENCE [LARGE SCALE GENOMIC DNA]</scope>
    <source>
        <strain evidence="2 3">XR_2019</strain>
        <tissue evidence="2">Muscle</tissue>
    </source>
</reference>
<comment type="caution">
    <text evidence="2">The sequence shown here is derived from an EMBL/GenBank/DDBJ whole genome shotgun (WGS) entry which is preliminary data.</text>
</comment>
<evidence type="ECO:0000313" key="3">
    <source>
        <dbReference type="Proteomes" id="UP001444071"/>
    </source>
</evidence>
<sequence>LTEPRALSARLQSRETDKKKGSEEEVTPAGKRSCSGNNGSFLWKEGECGLFRVLCDGSLLNSLWLVRDSVLSKYLQPAESEPNTELWLFRWITAQSRNLINSPSVSTVTQPAVPST</sequence>